<accession>A0A3L6Q3X0</accession>
<evidence type="ECO:0000313" key="2">
    <source>
        <dbReference type="EMBL" id="RLM70193.1"/>
    </source>
</evidence>
<sequence length="213" mass="24363">MEVAGRRAPPPEDEEPHLEPHEVNSPASGETSSAAPVGGFGLQRRHHRDDVYLEYTPADTNKGNPLEAPFPEFHGERPVRDLSWTWETQTPEKFLVGEIKEIIRKRVVEAGLNGATLFFTMRERRVMPLAERRMPMWLYFGTSDQDRAFAEELPEDDLYSWLVIVLKGADRDNFRVLAPFDCKNPPNLRRNEVVDFRQEPVVEDGLGPLGSWP</sequence>
<reference evidence="3" key="1">
    <citation type="journal article" date="2019" name="Nat. Commun.">
        <title>The genome of broomcorn millet.</title>
        <authorList>
            <person name="Zou C."/>
            <person name="Miki D."/>
            <person name="Li D."/>
            <person name="Tang Q."/>
            <person name="Xiao L."/>
            <person name="Rajput S."/>
            <person name="Deng P."/>
            <person name="Jia W."/>
            <person name="Huang R."/>
            <person name="Zhang M."/>
            <person name="Sun Y."/>
            <person name="Hu J."/>
            <person name="Fu X."/>
            <person name="Schnable P.S."/>
            <person name="Li F."/>
            <person name="Zhang H."/>
            <person name="Feng B."/>
            <person name="Zhu X."/>
            <person name="Liu R."/>
            <person name="Schnable J.C."/>
            <person name="Zhu J.-K."/>
            <person name="Zhang H."/>
        </authorList>
    </citation>
    <scope>NUCLEOTIDE SEQUENCE [LARGE SCALE GENOMIC DNA]</scope>
</reference>
<dbReference type="EMBL" id="PQIB02000014">
    <property type="protein sequence ID" value="RLM70193.1"/>
    <property type="molecule type" value="Genomic_DNA"/>
</dbReference>
<protein>
    <submittedName>
        <fullName evidence="2">Gypsy-type retrotransposon</fullName>
    </submittedName>
</protein>
<proteinExistence type="predicted"/>
<keyword evidence="3" id="KW-1185">Reference proteome</keyword>
<organism evidence="2 3">
    <name type="scientific">Panicum miliaceum</name>
    <name type="common">Proso millet</name>
    <name type="synonym">Broomcorn millet</name>
    <dbReference type="NCBI Taxonomy" id="4540"/>
    <lineage>
        <taxon>Eukaryota</taxon>
        <taxon>Viridiplantae</taxon>
        <taxon>Streptophyta</taxon>
        <taxon>Embryophyta</taxon>
        <taxon>Tracheophyta</taxon>
        <taxon>Spermatophyta</taxon>
        <taxon>Magnoliopsida</taxon>
        <taxon>Liliopsida</taxon>
        <taxon>Poales</taxon>
        <taxon>Poaceae</taxon>
        <taxon>PACMAD clade</taxon>
        <taxon>Panicoideae</taxon>
        <taxon>Panicodae</taxon>
        <taxon>Paniceae</taxon>
        <taxon>Panicinae</taxon>
        <taxon>Panicum</taxon>
        <taxon>Panicum sect. Panicum</taxon>
    </lineage>
</organism>
<evidence type="ECO:0000313" key="3">
    <source>
        <dbReference type="Proteomes" id="UP000275267"/>
    </source>
</evidence>
<comment type="caution">
    <text evidence="2">The sequence shown here is derived from an EMBL/GenBank/DDBJ whole genome shotgun (WGS) entry which is preliminary data.</text>
</comment>
<dbReference type="AlphaFoldDB" id="A0A3L6Q3X0"/>
<feature type="compositionally biased region" description="Polar residues" evidence="1">
    <location>
        <begin position="25"/>
        <end position="34"/>
    </location>
</feature>
<evidence type="ECO:0000256" key="1">
    <source>
        <dbReference type="SAM" id="MobiDB-lite"/>
    </source>
</evidence>
<name>A0A3L6Q3X0_PANMI</name>
<gene>
    <name evidence="2" type="ORF">C2845_PM17G05140</name>
</gene>
<feature type="region of interest" description="Disordered" evidence="1">
    <location>
        <begin position="1"/>
        <end position="41"/>
    </location>
</feature>
<dbReference type="Proteomes" id="UP000275267">
    <property type="component" value="Unassembled WGS sequence"/>
</dbReference>